<feature type="domain" description="S1 motif" evidence="2">
    <location>
        <begin position="92"/>
        <end position="163"/>
    </location>
</feature>
<evidence type="ECO:0000313" key="3">
    <source>
        <dbReference type="EMBL" id="VDP08758.1"/>
    </source>
</evidence>
<dbReference type="OrthoDB" id="437922at2759"/>
<dbReference type="GO" id="GO:0003723">
    <property type="term" value="F:RNA binding"/>
    <property type="evidence" value="ECO:0007669"/>
    <property type="project" value="UniProtKB-KW"/>
</dbReference>
<dbReference type="GO" id="GO:0005739">
    <property type="term" value="C:mitochondrion"/>
    <property type="evidence" value="ECO:0007669"/>
    <property type="project" value="TreeGrafter"/>
</dbReference>
<dbReference type="Gene3D" id="2.40.50.140">
    <property type="entry name" value="Nucleic acid-binding proteins"/>
    <property type="match status" value="1"/>
</dbReference>
<dbReference type="GO" id="GO:0005829">
    <property type="term" value="C:cytosol"/>
    <property type="evidence" value="ECO:0007669"/>
    <property type="project" value="TreeGrafter"/>
</dbReference>
<dbReference type="SUPFAM" id="SSF50249">
    <property type="entry name" value="Nucleic acid-binding proteins"/>
    <property type="match status" value="1"/>
</dbReference>
<dbReference type="PANTHER" id="PTHR11252:SF0">
    <property type="entry name" value="POLYRIBONUCLEOTIDE NUCLEOTIDYLTRANSFERASE 1, MITOCHONDRIAL"/>
    <property type="match status" value="1"/>
</dbReference>
<gene>
    <name evidence="3" type="ORF">HPBE_LOCUS17391</name>
</gene>
<dbReference type="Gene3D" id="3.30.1370.10">
    <property type="entry name" value="K Homology domain, type 1"/>
    <property type="match status" value="1"/>
</dbReference>
<evidence type="ECO:0000256" key="1">
    <source>
        <dbReference type="ARBA" id="ARBA00022884"/>
    </source>
</evidence>
<sequence>MANVYRRYCRILIDADRLREEFKASVPALEAIRLDPHKRQTLFRAGGLHAKTVEAETGVRVYHEDDAHVGMFAPNKQRLEEAKTNEPTFAFGQMISAEVVELQERGAMLLLAGIGRPVFVPNSQLHALPIRHSSASGLQVGQKTTVQWLGRDADTGQIRLSRKTVTSVDLPTRSRK</sequence>
<dbReference type="PANTHER" id="PTHR11252">
    <property type="entry name" value="POLYRIBONUCLEOTIDE NUCLEOTIDYLTRANSFERASE"/>
    <property type="match status" value="1"/>
</dbReference>
<dbReference type="GO" id="GO:0004654">
    <property type="term" value="F:polyribonucleotide nucleotidyltransferase activity"/>
    <property type="evidence" value="ECO:0007669"/>
    <property type="project" value="InterPro"/>
</dbReference>
<dbReference type="EMBL" id="UZAH01029988">
    <property type="protein sequence ID" value="VDP08758.1"/>
    <property type="molecule type" value="Genomic_DNA"/>
</dbReference>
<dbReference type="InterPro" id="IPR012162">
    <property type="entry name" value="PNPase"/>
</dbReference>
<dbReference type="GO" id="GO:0000175">
    <property type="term" value="F:3'-5'-RNA exonuclease activity"/>
    <property type="evidence" value="ECO:0007669"/>
    <property type="project" value="TreeGrafter"/>
</dbReference>
<dbReference type="PROSITE" id="PS50126">
    <property type="entry name" value="S1"/>
    <property type="match status" value="1"/>
</dbReference>
<accession>A0A3P8BGH4</accession>
<evidence type="ECO:0000259" key="2">
    <source>
        <dbReference type="PROSITE" id="PS50126"/>
    </source>
</evidence>
<keyword evidence="1" id="KW-0694">RNA-binding</keyword>
<dbReference type="InterPro" id="IPR036612">
    <property type="entry name" value="KH_dom_type_1_sf"/>
</dbReference>
<organism evidence="3">
    <name type="scientific">Heligmosomoides polygyrus</name>
    <name type="common">Parasitic roundworm</name>
    <dbReference type="NCBI Taxonomy" id="6339"/>
    <lineage>
        <taxon>Eukaryota</taxon>
        <taxon>Metazoa</taxon>
        <taxon>Ecdysozoa</taxon>
        <taxon>Nematoda</taxon>
        <taxon>Chromadorea</taxon>
        <taxon>Rhabditida</taxon>
        <taxon>Rhabditina</taxon>
        <taxon>Rhabditomorpha</taxon>
        <taxon>Strongyloidea</taxon>
        <taxon>Heligmosomidae</taxon>
        <taxon>Heligmosomoides</taxon>
    </lineage>
</organism>
<name>A0A3P8BGH4_HELPZ</name>
<dbReference type="GO" id="GO:0000965">
    <property type="term" value="P:mitochondrial RNA 3'-end processing"/>
    <property type="evidence" value="ECO:0007669"/>
    <property type="project" value="TreeGrafter"/>
</dbReference>
<dbReference type="InterPro" id="IPR012340">
    <property type="entry name" value="NA-bd_OB-fold"/>
</dbReference>
<protein>
    <recommendedName>
        <fullName evidence="2">S1 motif domain-containing protein</fullName>
    </recommendedName>
</protein>
<dbReference type="AlphaFoldDB" id="A0A3P8BGH4"/>
<reference evidence="3" key="1">
    <citation type="submission" date="2018-11" db="EMBL/GenBank/DDBJ databases">
        <authorList>
            <consortium name="Pathogen Informatics"/>
        </authorList>
    </citation>
    <scope>NUCLEOTIDE SEQUENCE [LARGE SCALE GENOMIC DNA]</scope>
</reference>
<dbReference type="GO" id="GO:0000958">
    <property type="term" value="P:mitochondrial mRNA catabolic process"/>
    <property type="evidence" value="ECO:0007669"/>
    <property type="project" value="TreeGrafter"/>
</dbReference>
<proteinExistence type="predicted"/>
<dbReference type="InterPro" id="IPR003029">
    <property type="entry name" value="S1_domain"/>
</dbReference>